<evidence type="ECO:0000313" key="6">
    <source>
        <dbReference type="Proteomes" id="UP000689195"/>
    </source>
</evidence>
<comment type="caution">
    <text evidence="5">The sequence shown here is derived from an EMBL/GenBank/DDBJ whole genome shotgun (WGS) entry which is preliminary data.</text>
</comment>
<dbReference type="PANTHER" id="PTHR11909">
    <property type="entry name" value="CASEIN KINASE-RELATED"/>
    <property type="match status" value="1"/>
</dbReference>
<evidence type="ECO:0000256" key="1">
    <source>
        <dbReference type="ARBA" id="ARBA00012513"/>
    </source>
</evidence>
<sequence>MAGMQQKIFNNQFVVKKRISSGSFGIVYQGVDLRSSDHVAIKVEKLEVDELLSLDREIQILRSVQGVQQVPRLKWAGKDQGNNVMVIQLLGRDLTHYMRQRKRFSLPCVLSIADQMLTILENIHNKGVIHRDLKPENVLVGKEKEKNLIYLVDFGIAKHFKDKDDKHIPFKDNKPFLGTSRYASIAAHKGYELSRKDDLESLGYMLIFLLKGSLPWQNVDYKNEEEKVKIVGLLKMRISSQELCQDLPIELMKFIDLVKKMSYREKPDYKYFQQLFRRVAIQQQAEYRFDWLDENAQDKKSGSVSPKKQQSIKIMDQSHLIQQIYSPKKQKQSEEFDDTGQSKRDSNGRFSIANNSYNLLPYESRLNLRHKSTSSFNESNQQYSDIQPDVSCMIAYQRNVRFGSFHNEINTPIQAERSTSAQNKIRVVHKLSLDVKPNCYNSIVELQLGLMNNPSIMDFTVKSQDQMNEDESPCLDDKFSILQKGSIENQFKNPIQLFRINYKEKTRVKNN</sequence>
<gene>
    <name evidence="5" type="ORF">PPENT_87.1.T0070164</name>
</gene>
<protein>
    <recommendedName>
        <fullName evidence="2">Casein kinase I</fullName>
        <ecNumber evidence="1">2.7.11.1</ecNumber>
    </recommendedName>
</protein>
<dbReference type="CDD" id="cd14016">
    <property type="entry name" value="STKc_CK1"/>
    <property type="match status" value="1"/>
</dbReference>
<organism evidence="5 6">
    <name type="scientific">Paramecium pentaurelia</name>
    <dbReference type="NCBI Taxonomy" id="43138"/>
    <lineage>
        <taxon>Eukaryota</taxon>
        <taxon>Sar</taxon>
        <taxon>Alveolata</taxon>
        <taxon>Ciliophora</taxon>
        <taxon>Intramacronucleata</taxon>
        <taxon>Oligohymenophorea</taxon>
        <taxon>Peniculida</taxon>
        <taxon>Parameciidae</taxon>
        <taxon>Paramecium</taxon>
    </lineage>
</organism>
<dbReference type="Pfam" id="PF00069">
    <property type="entry name" value="Pkinase"/>
    <property type="match status" value="1"/>
</dbReference>
<dbReference type="Proteomes" id="UP000689195">
    <property type="component" value="Unassembled WGS sequence"/>
</dbReference>
<evidence type="ECO:0000256" key="3">
    <source>
        <dbReference type="SAM" id="MobiDB-lite"/>
    </source>
</evidence>
<dbReference type="EMBL" id="CAJJDO010000007">
    <property type="protein sequence ID" value="CAD8138536.1"/>
    <property type="molecule type" value="Genomic_DNA"/>
</dbReference>
<keyword evidence="6" id="KW-1185">Reference proteome</keyword>
<dbReference type="OrthoDB" id="312082at2759"/>
<reference evidence="5" key="1">
    <citation type="submission" date="2021-01" db="EMBL/GenBank/DDBJ databases">
        <authorList>
            <consortium name="Genoscope - CEA"/>
            <person name="William W."/>
        </authorList>
    </citation>
    <scope>NUCLEOTIDE SEQUENCE</scope>
</reference>
<name>A0A8S1SFC3_9CILI</name>
<dbReference type="GO" id="GO:0004674">
    <property type="term" value="F:protein serine/threonine kinase activity"/>
    <property type="evidence" value="ECO:0007669"/>
    <property type="project" value="UniProtKB-EC"/>
</dbReference>
<dbReference type="EC" id="2.7.11.1" evidence="1"/>
<evidence type="ECO:0000259" key="4">
    <source>
        <dbReference type="PROSITE" id="PS50011"/>
    </source>
</evidence>
<evidence type="ECO:0000313" key="5">
    <source>
        <dbReference type="EMBL" id="CAD8138536.1"/>
    </source>
</evidence>
<feature type="domain" description="Protein kinase" evidence="4">
    <location>
        <begin position="13"/>
        <end position="276"/>
    </location>
</feature>
<dbReference type="SMART" id="SM00220">
    <property type="entry name" value="S_TKc"/>
    <property type="match status" value="1"/>
</dbReference>
<dbReference type="PROSITE" id="PS50011">
    <property type="entry name" value="PROTEIN_KINASE_DOM"/>
    <property type="match status" value="1"/>
</dbReference>
<dbReference type="InterPro" id="IPR000719">
    <property type="entry name" value="Prot_kinase_dom"/>
</dbReference>
<accession>A0A8S1SFC3</accession>
<dbReference type="GO" id="GO:0005524">
    <property type="term" value="F:ATP binding"/>
    <property type="evidence" value="ECO:0007669"/>
    <property type="project" value="InterPro"/>
</dbReference>
<dbReference type="InterPro" id="IPR008271">
    <property type="entry name" value="Ser/Thr_kinase_AS"/>
</dbReference>
<feature type="region of interest" description="Disordered" evidence="3">
    <location>
        <begin position="325"/>
        <end position="352"/>
    </location>
</feature>
<evidence type="ECO:0000256" key="2">
    <source>
        <dbReference type="ARBA" id="ARBA00023860"/>
    </source>
</evidence>
<dbReference type="InterPro" id="IPR050235">
    <property type="entry name" value="CK1_Ser-Thr_kinase"/>
</dbReference>
<dbReference type="PROSITE" id="PS00108">
    <property type="entry name" value="PROTEIN_KINASE_ST"/>
    <property type="match status" value="1"/>
</dbReference>
<dbReference type="AlphaFoldDB" id="A0A8S1SFC3"/>
<proteinExistence type="predicted"/>
<dbReference type="FunFam" id="1.10.510.10:FF:000616">
    <property type="entry name" value="Uncharacterized protein"/>
    <property type="match status" value="1"/>
</dbReference>